<reference evidence="1 2" key="1">
    <citation type="journal article" date="2021" name="Sci. Rep.">
        <title>Phenotypic and genomic hallmarks of a novel, potentially pathogenic rapidly growing Mycobacterium species related to the Mycobacterium fortuitum complex.</title>
        <authorList>
            <person name="Gharbi R."/>
            <person name="Khanna V."/>
            <person name="Frigui W."/>
            <person name="Mhenni B."/>
            <person name="Brosch R."/>
            <person name="Mardassi H."/>
        </authorList>
    </citation>
    <scope>NUCLEOTIDE SEQUENCE [LARGE SCALE GENOMIC DNA]</scope>
    <source>
        <strain evidence="1 2">TNTM28</strain>
    </source>
</reference>
<protein>
    <submittedName>
        <fullName evidence="1">Uncharacterized protein</fullName>
    </submittedName>
</protein>
<evidence type="ECO:0000313" key="2">
    <source>
        <dbReference type="Proteomes" id="UP000812982"/>
    </source>
</evidence>
<sequence>MSLFEPSVLTSITSAVTDLIVGESGPSKSMTPAPANARLANPAVAIEPAGVRRPCTRATLCFPTVFPICSMNNECSVNGTGGADTTHLAT</sequence>
<dbReference type="Proteomes" id="UP000812982">
    <property type="component" value="Unassembled WGS sequence"/>
</dbReference>
<accession>A0ABS6KH97</accession>
<keyword evidence="2" id="KW-1185">Reference proteome</keyword>
<name>A0ABS6KH97_9MYCO</name>
<gene>
    <name evidence="1" type="ORF">FR943_03415</name>
</gene>
<evidence type="ECO:0000313" key="1">
    <source>
        <dbReference type="EMBL" id="MBU9762906.1"/>
    </source>
</evidence>
<proteinExistence type="predicted"/>
<dbReference type="EMBL" id="VOMB01000004">
    <property type="protein sequence ID" value="MBU9762906.1"/>
    <property type="molecule type" value="Genomic_DNA"/>
</dbReference>
<comment type="caution">
    <text evidence="1">The sequence shown here is derived from an EMBL/GenBank/DDBJ whole genome shotgun (WGS) entry which is preliminary data.</text>
</comment>
<organism evidence="1 2">
    <name type="scientific">[Mycobacterium] fortunisiensis</name>
    <dbReference type="NCBI Taxonomy" id="2600579"/>
    <lineage>
        <taxon>Bacteria</taxon>
        <taxon>Bacillati</taxon>
        <taxon>Actinomycetota</taxon>
        <taxon>Actinomycetes</taxon>
        <taxon>Mycobacteriales</taxon>
        <taxon>Mycobacteriaceae</taxon>
        <taxon>Mycolicibacterium</taxon>
    </lineage>
</organism>